<comment type="caution">
    <text evidence="1">The sequence shown here is derived from an EMBL/GenBank/DDBJ whole genome shotgun (WGS) entry which is preliminary data.</text>
</comment>
<reference evidence="2" key="1">
    <citation type="journal article" date="2023" name="G3 (Bethesda)">
        <title>Genome assembly and association tests identify interacting loci associated with vigor, precocity, and sex in interspecific pistachio rootstocks.</title>
        <authorList>
            <person name="Palmer W."/>
            <person name="Jacygrad E."/>
            <person name="Sagayaradj S."/>
            <person name="Cavanaugh K."/>
            <person name="Han R."/>
            <person name="Bertier L."/>
            <person name="Beede B."/>
            <person name="Kafkas S."/>
            <person name="Golino D."/>
            <person name="Preece J."/>
            <person name="Michelmore R."/>
        </authorList>
    </citation>
    <scope>NUCLEOTIDE SEQUENCE [LARGE SCALE GENOMIC DNA]</scope>
</reference>
<proteinExistence type="predicted"/>
<dbReference type="Proteomes" id="UP001164250">
    <property type="component" value="Chromosome 2"/>
</dbReference>
<sequence length="506" mass="58410">MDDRDDYRFLKLNDAVLCINQKVSLIGVILEVGCRKENQDSDSFYSLKIIDESYNEAGIPVNFSTDTMEKLPRIASIGDIILLSNVMMKTDDGQAYALFYKKFSSFALYERKDGEDILPYQVSVRFHPREFDKKLIAGLRKWFHSFQLKEDFLNFTLLKEIKEGQSSNLVCKILHVCEVAKSEWMAFVWDGTDTWPVCIHSKLEDEMEHELPLQLEPFPLSKDILCSFPAVGSILRLIIDKDIEKHILHLLNTFKWVKMLNVHCKVNAGLWCGVLTHFTRLSYLPDEDCLILERQRSFGKRMSMTYPRLPYWCFPWTSGVTALEVKALKSFAEQGMRSLSSLAKFGAAQGAPYNGQWEMTCKRAQKSFPDRATYSLMALNARRQVTAKYRCMVRVVAAFPYRAEDLRCNRGSYGLRLTLEDPTARIQAFVYAEDGEKLFDGYPPIDIVQRKLNKLLGVVVTDDGMVDNNAPRNPPWVQCCLMSYYIDKNDKWGSRNYRIFMTKIVD</sequence>
<organism evidence="1 2">
    <name type="scientific">Pistacia atlantica</name>
    <dbReference type="NCBI Taxonomy" id="434234"/>
    <lineage>
        <taxon>Eukaryota</taxon>
        <taxon>Viridiplantae</taxon>
        <taxon>Streptophyta</taxon>
        <taxon>Embryophyta</taxon>
        <taxon>Tracheophyta</taxon>
        <taxon>Spermatophyta</taxon>
        <taxon>Magnoliopsida</taxon>
        <taxon>eudicotyledons</taxon>
        <taxon>Gunneridae</taxon>
        <taxon>Pentapetalae</taxon>
        <taxon>rosids</taxon>
        <taxon>malvids</taxon>
        <taxon>Sapindales</taxon>
        <taxon>Anacardiaceae</taxon>
        <taxon>Pistacia</taxon>
    </lineage>
</organism>
<keyword evidence="2" id="KW-1185">Reference proteome</keyword>
<evidence type="ECO:0000313" key="2">
    <source>
        <dbReference type="Proteomes" id="UP001164250"/>
    </source>
</evidence>
<evidence type="ECO:0000313" key="1">
    <source>
        <dbReference type="EMBL" id="KAJ0105704.1"/>
    </source>
</evidence>
<dbReference type="EMBL" id="CM047898">
    <property type="protein sequence ID" value="KAJ0105704.1"/>
    <property type="molecule type" value="Genomic_DNA"/>
</dbReference>
<accession>A0ACC1C0T8</accession>
<protein>
    <submittedName>
        <fullName evidence="1">Uncharacterized protein</fullName>
    </submittedName>
</protein>
<gene>
    <name evidence="1" type="ORF">Patl1_19608</name>
</gene>
<name>A0ACC1C0T8_9ROSI</name>